<evidence type="ECO:0000256" key="3">
    <source>
        <dbReference type="ARBA" id="ARBA00023163"/>
    </source>
</evidence>
<dbReference type="Proteomes" id="UP001597045">
    <property type="component" value="Unassembled WGS sequence"/>
</dbReference>
<feature type="domain" description="HTH tetR-type" evidence="5">
    <location>
        <begin position="13"/>
        <end position="73"/>
    </location>
</feature>
<proteinExistence type="predicted"/>
<dbReference type="InterPro" id="IPR050109">
    <property type="entry name" value="HTH-type_TetR-like_transc_reg"/>
</dbReference>
<dbReference type="PROSITE" id="PS50977">
    <property type="entry name" value="HTH_TETR_2"/>
    <property type="match status" value="1"/>
</dbReference>
<evidence type="ECO:0000259" key="5">
    <source>
        <dbReference type="PROSITE" id="PS50977"/>
    </source>
</evidence>
<comment type="caution">
    <text evidence="6">The sequence shown here is derived from an EMBL/GenBank/DDBJ whole genome shotgun (WGS) entry which is preliminary data.</text>
</comment>
<accession>A0ABW3MP78</accession>
<feature type="DNA-binding region" description="H-T-H motif" evidence="4">
    <location>
        <begin position="36"/>
        <end position="55"/>
    </location>
</feature>
<name>A0ABW3MP78_9PSEU</name>
<evidence type="ECO:0000313" key="6">
    <source>
        <dbReference type="EMBL" id="MFD1052341.1"/>
    </source>
</evidence>
<evidence type="ECO:0000313" key="7">
    <source>
        <dbReference type="Proteomes" id="UP001597045"/>
    </source>
</evidence>
<dbReference type="Pfam" id="PF00440">
    <property type="entry name" value="TetR_N"/>
    <property type="match status" value="1"/>
</dbReference>
<dbReference type="InterPro" id="IPR001647">
    <property type="entry name" value="HTH_TetR"/>
</dbReference>
<dbReference type="Gene3D" id="1.10.357.10">
    <property type="entry name" value="Tetracycline Repressor, domain 2"/>
    <property type="match status" value="1"/>
</dbReference>
<keyword evidence="7" id="KW-1185">Reference proteome</keyword>
<dbReference type="SUPFAM" id="SSF46689">
    <property type="entry name" value="Homeodomain-like"/>
    <property type="match status" value="1"/>
</dbReference>
<dbReference type="PANTHER" id="PTHR30055">
    <property type="entry name" value="HTH-TYPE TRANSCRIPTIONAL REGULATOR RUTR"/>
    <property type="match status" value="1"/>
</dbReference>
<organism evidence="6 7">
    <name type="scientific">Kibdelosporangium lantanae</name>
    <dbReference type="NCBI Taxonomy" id="1497396"/>
    <lineage>
        <taxon>Bacteria</taxon>
        <taxon>Bacillati</taxon>
        <taxon>Actinomycetota</taxon>
        <taxon>Actinomycetes</taxon>
        <taxon>Pseudonocardiales</taxon>
        <taxon>Pseudonocardiaceae</taxon>
        <taxon>Kibdelosporangium</taxon>
    </lineage>
</organism>
<dbReference type="PRINTS" id="PR00455">
    <property type="entry name" value="HTHTETR"/>
</dbReference>
<dbReference type="PANTHER" id="PTHR30055:SF234">
    <property type="entry name" value="HTH-TYPE TRANSCRIPTIONAL REGULATOR BETI"/>
    <property type="match status" value="1"/>
</dbReference>
<protein>
    <submittedName>
        <fullName evidence="6">TetR/AcrR family transcriptional regulator</fullName>
    </submittedName>
</protein>
<feature type="non-terminal residue" evidence="6">
    <location>
        <position position="96"/>
    </location>
</feature>
<reference evidence="7" key="1">
    <citation type="journal article" date="2019" name="Int. J. Syst. Evol. Microbiol.">
        <title>The Global Catalogue of Microorganisms (GCM) 10K type strain sequencing project: providing services to taxonomists for standard genome sequencing and annotation.</title>
        <authorList>
            <consortium name="The Broad Institute Genomics Platform"/>
            <consortium name="The Broad Institute Genome Sequencing Center for Infectious Disease"/>
            <person name="Wu L."/>
            <person name="Ma J."/>
        </authorList>
    </citation>
    <scope>NUCLEOTIDE SEQUENCE [LARGE SCALE GENOMIC DNA]</scope>
    <source>
        <strain evidence="7">JCM 31486</strain>
    </source>
</reference>
<evidence type="ECO:0000256" key="1">
    <source>
        <dbReference type="ARBA" id="ARBA00023015"/>
    </source>
</evidence>
<dbReference type="InterPro" id="IPR009057">
    <property type="entry name" value="Homeodomain-like_sf"/>
</dbReference>
<keyword evidence="3" id="KW-0804">Transcription</keyword>
<sequence length="96" mass="10537">MTTGTGRRERKKAATHQALADAALRLFLERGYDNVGVREIADAADVSTTTLQKHFPSKESLVFDRDTDIEETLIAAVRDRAPGTSVLDALRDHTLA</sequence>
<gene>
    <name evidence="6" type="ORF">ACFQ1S_45560</name>
</gene>
<keyword evidence="2 4" id="KW-0238">DNA-binding</keyword>
<dbReference type="EMBL" id="JBHTIS010004340">
    <property type="protein sequence ID" value="MFD1052341.1"/>
    <property type="molecule type" value="Genomic_DNA"/>
</dbReference>
<evidence type="ECO:0000256" key="4">
    <source>
        <dbReference type="PROSITE-ProRule" id="PRU00335"/>
    </source>
</evidence>
<keyword evidence="1" id="KW-0805">Transcription regulation</keyword>
<evidence type="ECO:0000256" key="2">
    <source>
        <dbReference type="ARBA" id="ARBA00023125"/>
    </source>
</evidence>